<evidence type="ECO:0000313" key="2">
    <source>
        <dbReference type="Proteomes" id="UP000523000"/>
    </source>
</evidence>
<dbReference type="RefSeq" id="WP_183513020.1">
    <property type="nucleotide sequence ID" value="NZ_BAABGK010000012.1"/>
</dbReference>
<dbReference type="Proteomes" id="UP000523000">
    <property type="component" value="Unassembled WGS sequence"/>
</dbReference>
<evidence type="ECO:0008006" key="3">
    <source>
        <dbReference type="Google" id="ProtNLM"/>
    </source>
</evidence>
<comment type="caution">
    <text evidence="1">The sequence shown here is derived from an EMBL/GenBank/DDBJ whole genome shotgun (WGS) entry which is preliminary data.</text>
</comment>
<dbReference type="AlphaFoldDB" id="A0A839QS24"/>
<organism evidence="1 2">
    <name type="scientific">Paeniglutamicibacter cryotolerans</name>
    <dbReference type="NCBI Taxonomy" id="670079"/>
    <lineage>
        <taxon>Bacteria</taxon>
        <taxon>Bacillati</taxon>
        <taxon>Actinomycetota</taxon>
        <taxon>Actinomycetes</taxon>
        <taxon>Micrococcales</taxon>
        <taxon>Micrococcaceae</taxon>
        <taxon>Paeniglutamicibacter</taxon>
    </lineage>
</organism>
<sequence length="349" mass="38034">MYAFELSTSTGNAEQLAALDSLEMLPETISCRHEKYDHAWTSLIHVAKKNPAARELLVELSCRGYSIFGAPAKGTRLVHESSLGMYWPELKDGRYSVAEGGVVYSLTEPRRGGTPHALLVVFSAVNPVPFTQSLNRHFTQNWPGLEKSIVDHAAVLRVSDLGGIVGSFYLPTVFKEENISLVQNLITKIRQQLGLGREDVVLYGASKGGTGALLHALHGRYSCVSVDPIVTNDRRETPRKDSYFINTRIFPKTRDEIFKEAVKSFVDGNDEKPSCVFSVITSTNSAEYLSVAALVGSELGDFANLFVSDNPRIKSHADVAPKTAALAMGLMNLTLAKVPVGPGETVLIP</sequence>
<keyword evidence="2" id="KW-1185">Reference proteome</keyword>
<gene>
    <name evidence="1" type="ORF">E9229_003722</name>
</gene>
<protein>
    <recommendedName>
        <fullName evidence="3">XcbB/CpsF family capsular polysaccharide biosynthesis protein</fullName>
    </recommendedName>
</protein>
<dbReference type="InterPro" id="IPR029058">
    <property type="entry name" value="AB_hydrolase_fold"/>
</dbReference>
<reference evidence="1 2" key="1">
    <citation type="submission" date="2020-08" db="EMBL/GenBank/DDBJ databases">
        <title>Sequencing the genomes of 1000 actinobacteria strains.</title>
        <authorList>
            <person name="Klenk H.-P."/>
        </authorList>
    </citation>
    <scope>NUCLEOTIDE SEQUENCE [LARGE SCALE GENOMIC DNA]</scope>
    <source>
        <strain evidence="1 2">DSM 22826</strain>
    </source>
</reference>
<proteinExistence type="predicted"/>
<accession>A0A839QS24</accession>
<dbReference type="NCBIfam" id="NF033892">
    <property type="entry name" value="XcbB_CpsF_sero"/>
    <property type="match status" value="1"/>
</dbReference>
<dbReference type="EMBL" id="JACHVS010000002">
    <property type="protein sequence ID" value="MBB2997475.1"/>
    <property type="molecule type" value="Genomic_DNA"/>
</dbReference>
<dbReference type="SUPFAM" id="SSF53474">
    <property type="entry name" value="alpha/beta-Hydrolases"/>
    <property type="match status" value="1"/>
</dbReference>
<evidence type="ECO:0000313" key="1">
    <source>
        <dbReference type="EMBL" id="MBB2997475.1"/>
    </source>
</evidence>
<name>A0A839QS24_9MICC</name>